<dbReference type="Gene3D" id="1.25.10.10">
    <property type="entry name" value="Leucine-rich Repeat Variant"/>
    <property type="match status" value="1"/>
</dbReference>
<accession>A0ABN9QIH3</accession>
<evidence type="ECO:0008006" key="9">
    <source>
        <dbReference type="Google" id="ProtNLM"/>
    </source>
</evidence>
<evidence type="ECO:0000313" key="7">
    <source>
        <dbReference type="EMBL" id="CAK0805809.1"/>
    </source>
</evidence>
<keyword evidence="8" id="KW-1185">Reference proteome</keyword>
<keyword evidence="2" id="KW-0132">Cell division</keyword>
<dbReference type="InterPro" id="IPR039776">
    <property type="entry name" value="Pds5"/>
</dbReference>
<sequence length="976" mass="102633">MAATHMVQSAEELVELQLALQHHLRHRAQQMKQGRGLQALLLSDMALRGSSPERARQLAAPWETAVLQPHACRQAPAAWAAGGGGAGTRGSAVPPLMGWRAPPPAAAARLRLQPAAMAPSDGVRLRSRAALRRPIGGSGAASAAARGADAGFLDHVGEVPDESVQAAASGSGQRPAVGAARALPWTPPPRPRTPAAPQQHLRSLPLSALLPRELPAGAPNAPDRPCGRRSALRAADALPHQSEAAPDAAPAAAADPSPARLSELERPQSPSSGPYHGNQRVNGGPRGEVTCEDPDGGEGSIVISLSNVDDDSVQAFETNKEVKLVMPASARQALSNIAMDFRGTLLASLRVRITSSGPMIAGAEHRRHVTLEDAAGDKISAISWSGYATDQHLGDGYFYASNLEITRRAQALRVFAPSPPLDAAGLRGALDLFVEQLGVLKDPGSASFVQAYGLLERLAQTNAFALLFDCADPDGLLCAVVAACVEAARVNEAGRLDGLLGQVLAGVLDGSDGLPAAALSSLLLELSPQRSGSLARGLVCRTLRSLELRSASLSINDLVSSMLLQGRTSSEEVGSIGTAPDELEAVMGIVHELFAISPTLVTKALPNLRDDLRSPERLRRLLATRCVGRMLSQFHVSGASVVERPLCETYPLLLDSHLDRLDDADEEVRLAALEGAGAIISAACSLGASVVFNAEVSRGGGAAVAKAAESYREAVVGHYLDPSDTVRFRLIQIARDIALASEAGYEFLAPVLPNIFGRILDKRADIREESADAAARLYGKYAVPALTTCQYKVAERLAWVPQLICEAFSVFAGGRLGHTARLEEHIEQHLLGSSAGLEAPKRALTLAGFYCFASRHSTSRKGLMTLLSRKREAHAALRQFLRLRAAKAAPLLEFSAPAGGGAEVAPSDAEAVAALDNLGRLSPCLEDRAARPDTLLAKLRPRAAERLPLCVAEPARHRAVGAALRESFGTDAGATL</sequence>
<keyword evidence="3" id="KW-0498">Mitosis</keyword>
<feature type="compositionally biased region" description="Low complexity" evidence="6">
    <location>
        <begin position="244"/>
        <end position="259"/>
    </location>
</feature>
<evidence type="ECO:0000256" key="2">
    <source>
        <dbReference type="ARBA" id="ARBA00022618"/>
    </source>
</evidence>
<keyword evidence="4" id="KW-0539">Nucleus</keyword>
<name>A0ABN9QIH3_9DINO</name>
<protein>
    <recommendedName>
        <fullName evidence="9">Sister chromatid cohesion protein</fullName>
    </recommendedName>
</protein>
<dbReference type="InterPro" id="IPR011989">
    <property type="entry name" value="ARM-like"/>
</dbReference>
<comment type="caution">
    <text evidence="7">The sequence shown here is derived from an EMBL/GenBank/DDBJ whole genome shotgun (WGS) entry which is preliminary data.</text>
</comment>
<reference evidence="7" key="1">
    <citation type="submission" date="2023-10" db="EMBL/GenBank/DDBJ databases">
        <authorList>
            <person name="Chen Y."/>
            <person name="Shah S."/>
            <person name="Dougan E. K."/>
            <person name="Thang M."/>
            <person name="Chan C."/>
        </authorList>
    </citation>
    <scope>NUCLEOTIDE SEQUENCE [LARGE SCALE GENOMIC DNA]</scope>
</reference>
<dbReference type="Pfam" id="PF20168">
    <property type="entry name" value="PDS5"/>
    <property type="match status" value="1"/>
</dbReference>
<keyword evidence="5" id="KW-0131">Cell cycle</keyword>
<dbReference type="PANTHER" id="PTHR12663:SF0">
    <property type="entry name" value="PRECOCIOUS DISSOCIATION OF SISTERS 5, ISOFORM A"/>
    <property type="match status" value="1"/>
</dbReference>
<evidence type="ECO:0000256" key="3">
    <source>
        <dbReference type="ARBA" id="ARBA00022776"/>
    </source>
</evidence>
<dbReference type="SUPFAM" id="SSF48371">
    <property type="entry name" value="ARM repeat"/>
    <property type="match status" value="1"/>
</dbReference>
<evidence type="ECO:0000256" key="4">
    <source>
        <dbReference type="ARBA" id="ARBA00023242"/>
    </source>
</evidence>
<organism evidence="7 8">
    <name type="scientific">Prorocentrum cordatum</name>
    <dbReference type="NCBI Taxonomy" id="2364126"/>
    <lineage>
        <taxon>Eukaryota</taxon>
        <taxon>Sar</taxon>
        <taxon>Alveolata</taxon>
        <taxon>Dinophyceae</taxon>
        <taxon>Prorocentrales</taxon>
        <taxon>Prorocentraceae</taxon>
        <taxon>Prorocentrum</taxon>
    </lineage>
</organism>
<evidence type="ECO:0000256" key="1">
    <source>
        <dbReference type="ARBA" id="ARBA00004123"/>
    </source>
</evidence>
<comment type="subcellular location">
    <subcellularLocation>
        <location evidence="1">Nucleus</location>
    </subcellularLocation>
</comment>
<evidence type="ECO:0000313" key="8">
    <source>
        <dbReference type="Proteomes" id="UP001189429"/>
    </source>
</evidence>
<feature type="region of interest" description="Disordered" evidence="6">
    <location>
        <begin position="163"/>
        <end position="199"/>
    </location>
</feature>
<dbReference type="InterPro" id="IPR016024">
    <property type="entry name" value="ARM-type_fold"/>
</dbReference>
<feature type="compositionally biased region" description="Pro residues" evidence="6">
    <location>
        <begin position="185"/>
        <end position="194"/>
    </location>
</feature>
<dbReference type="PANTHER" id="PTHR12663">
    <property type="entry name" value="ANDROGEN INDUCED INHIBITOR OF PROLIFERATION AS3 / PDS5-RELATED"/>
    <property type="match status" value="1"/>
</dbReference>
<dbReference type="Proteomes" id="UP001189429">
    <property type="component" value="Unassembled WGS sequence"/>
</dbReference>
<feature type="region of interest" description="Disordered" evidence="6">
    <location>
        <begin position="236"/>
        <end position="300"/>
    </location>
</feature>
<proteinExistence type="predicted"/>
<evidence type="ECO:0000256" key="5">
    <source>
        <dbReference type="ARBA" id="ARBA00023306"/>
    </source>
</evidence>
<dbReference type="EMBL" id="CAUYUJ010003558">
    <property type="protein sequence ID" value="CAK0805809.1"/>
    <property type="molecule type" value="Genomic_DNA"/>
</dbReference>
<evidence type="ECO:0000256" key="6">
    <source>
        <dbReference type="SAM" id="MobiDB-lite"/>
    </source>
</evidence>
<gene>
    <name evidence="7" type="ORF">PCOR1329_LOCUS12237</name>
</gene>